<gene>
    <name evidence="3" type="ORF">NKR23_g9020</name>
</gene>
<dbReference type="EMBL" id="JANBVO010000033">
    <property type="protein sequence ID" value="KAJ9137681.1"/>
    <property type="molecule type" value="Genomic_DNA"/>
</dbReference>
<dbReference type="Pfam" id="PF16417">
    <property type="entry name" value="CNOT1_TTP_bind"/>
    <property type="match status" value="1"/>
</dbReference>
<organism evidence="3 4">
    <name type="scientific">Pleurostoma richardsiae</name>
    <dbReference type="NCBI Taxonomy" id="41990"/>
    <lineage>
        <taxon>Eukaryota</taxon>
        <taxon>Fungi</taxon>
        <taxon>Dikarya</taxon>
        <taxon>Ascomycota</taxon>
        <taxon>Pezizomycotina</taxon>
        <taxon>Sordariomycetes</taxon>
        <taxon>Sordariomycetidae</taxon>
        <taxon>Calosphaeriales</taxon>
        <taxon>Pleurostomataceae</taxon>
        <taxon>Pleurostoma</taxon>
    </lineage>
</organism>
<evidence type="ECO:0000259" key="2">
    <source>
        <dbReference type="Pfam" id="PF16418"/>
    </source>
</evidence>
<dbReference type="PANTHER" id="PTHR13162">
    <property type="entry name" value="CCR4-NOT TRANSCRIPTION COMPLEX"/>
    <property type="match status" value="1"/>
</dbReference>
<dbReference type="GO" id="GO:0060090">
    <property type="term" value="F:molecular adaptor activity"/>
    <property type="evidence" value="ECO:0007669"/>
    <property type="project" value="TreeGrafter"/>
</dbReference>
<keyword evidence="4" id="KW-1185">Reference proteome</keyword>
<evidence type="ECO:0000313" key="3">
    <source>
        <dbReference type="EMBL" id="KAJ9137681.1"/>
    </source>
</evidence>
<proteinExistence type="predicted"/>
<dbReference type="GO" id="GO:0017148">
    <property type="term" value="P:negative regulation of translation"/>
    <property type="evidence" value="ECO:0007669"/>
    <property type="project" value="InterPro"/>
</dbReference>
<comment type="caution">
    <text evidence="3">The sequence shown here is derived from an EMBL/GenBank/DDBJ whole genome shotgun (WGS) entry which is preliminary data.</text>
</comment>
<dbReference type="InterPro" id="IPR032193">
    <property type="entry name" value="CNOT1_TTP_bind"/>
</dbReference>
<dbReference type="InterPro" id="IPR040398">
    <property type="entry name" value="Not1"/>
</dbReference>
<name>A0AA38RP73_9PEZI</name>
<feature type="domain" description="CCR4-NOT transcription complex subunit 1 TTP binding" evidence="1">
    <location>
        <begin position="593"/>
        <end position="726"/>
    </location>
</feature>
<dbReference type="Pfam" id="PF16418">
    <property type="entry name" value="CNOT1_HEAT"/>
    <property type="match status" value="1"/>
</dbReference>
<dbReference type="Gene3D" id="1.25.40.840">
    <property type="entry name" value="CCR4-NOT transcription complex subunit 1 TTP binding domain"/>
    <property type="match status" value="1"/>
</dbReference>
<evidence type="ECO:0000313" key="4">
    <source>
        <dbReference type="Proteomes" id="UP001174694"/>
    </source>
</evidence>
<dbReference type="Proteomes" id="UP001174694">
    <property type="component" value="Unassembled WGS sequence"/>
</dbReference>
<reference evidence="3" key="1">
    <citation type="submission" date="2022-07" db="EMBL/GenBank/DDBJ databases">
        <title>Fungi with potential for degradation of polypropylene.</title>
        <authorList>
            <person name="Gostincar C."/>
        </authorList>
    </citation>
    <scope>NUCLEOTIDE SEQUENCE</scope>
    <source>
        <strain evidence="3">EXF-13308</strain>
    </source>
</reference>
<dbReference type="GO" id="GO:0000932">
    <property type="term" value="C:P-body"/>
    <property type="evidence" value="ECO:0007669"/>
    <property type="project" value="TreeGrafter"/>
</dbReference>
<dbReference type="InterPro" id="IPR038535">
    <property type="entry name" value="CNOT1_TTP_bind_sf"/>
</dbReference>
<dbReference type="InterPro" id="IPR032194">
    <property type="entry name" value="CNOT1_HEAT"/>
</dbReference>
<feature type="domain" description="CCR4-NOT transcription complex subunit 1 HEAT repeat" evidence="2">
    <location>
        <begin position="403"/>
        <end position="541"/>
    </location>
</feature>
<dbReference type="GO" id="GO:0000288">
    <property type="term" value="P:nuclear-transcribed mRNA catabolic process, deadenylation-dependent decay"/>
    <property type="evidence" value="ECO:0007669"/>
    <property type="project" value="TreeGrafter"/>
</dbReference>
<accession>A0AA38RP73</accession>
<evidence type="ECO:0000259" key="1">
    <source>
        <dbReference type="Pfam" id="PF16417"/>
    </source>
</evidence>
<dbReference type="GO" id="GO:0030015">
    <property type="term" value="C:CCR4-NOT core complex"/>
    <property type="evidence" value="ECO:0007669"/>
    <property type="project" value="InterPro"/>
</dbReference>
<dbReference type="AlphaFoldDB" id="A0AA38RP73"/>
<protein>
    <submittedName>
        <fullName evidence="3">CCR4-NOT transcription complex subunit</fullName>
    </submittedName>
</protein>
<sequence>MAAMEILEALACFMQDSERAKLSHDINQAAKVAKTVETMSPGIIRDVDLPSVLDHFKLDAVEKMILALAFRLGSCPDLRTKADAILAATLPTFTEAISDPKVHADLDAEFLALILDRLVQLHPPSFGAISQAELSAMIERRYAWMGQPPPSEVLAALSLRHVLAERSSNTLARYIHKVGPEFTRDGETCASHLQSRPDSAQLSEEQVSVALLYTTVSRCPPHDPAVLVAGLRRVLPSSFRWQDVVSYFDRPDARISPPQFLSLYDALRSVAEEDDGLAFDIQSLWGGDWENTETQVSFVCAFISLTPEQLDARTIPGLRATLTLEAYGRSPAAVRERAAIAVKHPLVSLAAMSAIVHVVLHSAHASQTIEAERLFQVLGPNMDIFAVSAVSVPRPWTQIALDSLSSIFESFLRKQRAHYDFVLESMWRKDRGWVKQQLIDVHADEPMILPLILEHALKHSWLDELVYLNNGLGLDLTALAHAEGHLNLGRWALIDAPRHDELAQALARFLEIKAGFELHQDSPVQTSLRTRTVYLLLMILKELVPNVLAAKPAEVRQVCVRAYPRLLNYGEGCEDVIDANSRNGSVLPGAAVAKMTEHYEKMHSGELKIADVIEVLKRYKQSRDPLDQDVFVCMIQELLCQYTSCVDYSLSNLATTAVLFGGIMRHKLLPDLAHQASLDMILKALRDHPEGDCRYKLAVETLLNMMDYFPERLVFCAQILQIRSLEGTDVWKTAKDALLNPGHSRPSFR</sequence>
<dbReference type="PANTHER" id="PTHR13162:SF8">
    <property type="entry name" value="CCR4-NOT TRANSCRIPTION COMPLEX SUBUNIT 1"/>
    <property type="match status" value="1"/>
</dbReference>